<evidence type="ECO:0000313" key="3">
    <source>
        <dbReference type="Proteomes" id="UP000029712"/>
    </source>
</evidence>
<proteinExistence type="predicted"/>
<reference evidence="2 3" key="1">
    <citation type="submission" date="2014-08" db="EMBL/GenBank/DDBJ databases">
        <authorList>
            <person name="Kuleshov K."/>
            <person name="Dedkov V."/>
            <person name="Markelov M."/>
            <person name="Pimkina E."/>
        </authorList>
    </citation>
    <scope>NUCLEOTIDE SEQUENCE [LARGE SCALE GENOMIC DNA]</scope>
    <source>
        <strain evidence="3">TOA</strain>
    </source>
</reference>
<dbReference type="EMBL" id="CP033021">
    <property type="protein sequence ID" value="AYN65332.1"/>
    <property type="molecule type" value="Genomic_DNA"/>
</dbReference>
<dbReference type="AlphaFoldDB" id="A0A454C9E0"/>
<evidence type="ECO:0000313" key="2">
    <source>
        <dbReference type="EMBL" id="AYN65332.1"/>
    </source>
</evidence>
<organism evidence="2 3">
    <name type="scientific">Metamycoplasma hominis</name>
    <name type="common">Mycoplasma hominis</name>
    <dbReference type="NCBI Taxonomy" id="2098"/>
    <lineage>
        <taxon>Bacteria</taxon>
        <taxon>Bacillati</taxon>
        <taxon>Mycoplasmatota</taxon>
        <taxon>Mycoplasmoidales</taxon>
        <taxon>Metamycoplasmataceae</taxon>
        <taxon>Metamycoplasma</taxon>
    </lineage>
</organism>
<dbReference type="CDD" id="cd00551">
    <property type="entry name" value="AmyAc_family"/>
    <property type="match status" value="1"/>
</dbReference>
<protein>
    <submittedName>
        <fullName evidence="2">Glucan 1,6-alpha-glucosidase</fullName>
    </submittedName>
</protein>
<dbReference type="OrthoDB" id="394145at2"/>
<accession>A0A454C9E0</accession>
<sequence length="493" mass="58334">MKKISIYELNLSTFNNKKGLNKYLSIIEKIEYLKSLNIDILAIDDILLKCYEINRNYEFNDWSNLQDFKKLVELCSANNIKIMPTINIAKLKKSIIAKKHLISIYRNKSSENESNKNDIESYLLTQEFLVPTIENISNLSVFLKEIISFYSVLGIKGFILEDFEFLINKKTNNMKSKFSFLLDIYRIIKHINFSSMVIWKTKQYNDFLNIIDIANQNDLIFFDYIYLTHLSDINLKNSWDWIKFNKLNVKKLFELWKPFCNNEQYILSLSSNYSGWVVNKYGDNLSFYKESAKSLLMFLMLAKNSYSLYNGDELGILGTDSNNIFNLNNINFNEEKRFYQSRNISSQKYIESQIKFNPITLQIEFPWTNNIQNLDFIQPKLRNKINVEQQLTSKDSTFNFYSNLVRILNKSKYSIYFKGFPKVLLCNNLISIEYSTSENRKLLILLNLNSFPIKSYIWNQYLILSSSYTNKYYSSIPEYLSPYECLILIKDNN</sequence>
<name>A0A454C9E0_METHO</name>
<feature type="domain" description="Glycosyl hydrolase family 13 catalytic" evidence="1">
    <location>
        <begin position="230"/>
        <end position="411"/>
    </location>
</feature>
<dbReference type="Proteomes" id="UP000029712">
    <property type="component" value="Chromosome"/>
</dbReference>
<dbReference type="GO" id="GO:0005975">
    <property type="term" value="P:carbohydrate metabolic process"/>
    <property type="evidence" value="ECO:0007669"/>
    <property type="project" value="InterPro"/>
</dbReference>
<dbReference type="RefSeq" id="WP_036439021.1">
    <property type="nucleotide sequence ID" value="NZ_CP033021.1"/>
</dbReference>
<dbReference type="Pfam" id="PF00128">
    <property type="entry name" value="Alpha-amylase"/>
    <property type="match status" value="1"/>
</dbReference>
<gene>
    <name evidence="2" type="ORF">KN71_001265</name>
</gene>
<reference evidence="2 3" key="2">
    <citation type="submission" date="2018-10" db="EMBL/GenBank/DDBJ databases">
        <title>Detection and isolation of Mycoplasma hominis as a predominant microorganism from pelvic cavity of patient with salpingitis and tubo-ovarian abscess.</title>
        <authorList>
            <person name="Guschin A.E."/>
            <person name="Khayrullina G.A."/>
            <person name="Rakovskaya I.V."/>
            <person name="Shelenkov A.A."/>
            <person name="Shagin D.A."/>
        </authorList>
    </citation>
    <scope>NUCLEOTIDE SEQUENCE [LARGE SCALE GENOMIC DNA]</scope>
    <source>
        <strain evidence="3">TOA</strain>
    </source>
</reference>
<dbReference type="InterPro" id="IPR017853">
    <property type="entry name" value="GH"/>
</dbReference>
<dbReference type="Gene3D" id="3.20.20.80">
    <property type="entry name" value="Glycosidases"/>
    <property type="match status" value="1"/>
</dbReference>
<evidence type="ECO:0000259" key="1">
    <source>
        <dbReference type="Pfam" id="PF00128"/>
    </source>
</evidence>
<dbReference type="SUPFAM" id="SSF51445">
    <property type="entry name" value="(Trans)glycosidases"/>
    <property type="match status" value="1"/>
</dbReference>
<dbReference type="InterPro" id="IPR006047">
    <property type="entry name" value="GH13_cat_dom"/>
</dbReference>